<dbReference type="KEGG" id="pbap:Pla133_21010"/>
<sequence length="579" mass="59881">MVGPDPMNRDQDAGEPREDHLELDLNPGNAGGDAPASPSVNRPAEGARVVTPGQASNRAPGGGGDFLDLTGAVADEDPAPASADHAPLSLEDEAPDIYAGVDRSMLDLEVDEQEPGPTGADAASDFDAQEVQAPEAMEPVAEIDEQPSADDGAGSNLDLDLDVDDPAPRITTAATATSEPSGLEADADDLEITDDAPEGTYERPPEAQGMGAPAVPVAIGDESESGVTEDEGIFDRDGLGIDFDAPAERIGPPRGAIVGAALAGAVLTAALAIVDPGGEPELITPELRVASVDPADPRTTDAETAAVVDEDRSDAEMDAGGDAPERTFGLFNRDFAKLFSDPFGQESASVGNDDEVVEPSYSPEELAAMALTSGGTGALPAGLGQLSANADGSLVNDAAELDRESRTAELSILEQLNIPEDMSGLRIMQQEDLEDIWLGNVLPPRGVDGRRNRLTPHVGPVRLTTDLGEIFEGDLYSIGGGEVSLSTHLGRITFEASQVELVQRLPDVAGAAADGDSSQPGERVRVQTPGGWIQGRLLSRDGARVTLITDTGGRITLEGANVQLLGQRSGGAFLAPPRR</sequence>
<organism evidence="2 3">
    <name type="scientific">Engelhardtia mirabilis</name>
    <dbReference type="NCBI Taxonomy" id="2528011"/>
    <lineage>
        <taxon>Bacteria</taxon>
        <taxon>Pseudomonadati</taxon>
        <taxon>Planctomycetota</taxon>
        <taxon>Planctomycetia</taxon>
        <taxon>Planctomycetia incertae sedis</taxon>
        <taxon>Engelhardtia</taxon>
    </lineage>
</organism>
<keyword evidence="3" id="KW-1185">Reference proteome</keyword>
<feature type="region of interest" description="Disordered" evidence="1">
    <location>
        <begin position="1"/>
        <end position="213"/>
    </location>
</feature>
<evidence type="ECO:0000313" key="3">
    <source>
        <dbReference type="Proteomes" id="UP000316921"/>
    </source>
</evidence>
<reference evidence="2 3" key="1">
    <citation type="submission" date="2019-02" db="EMBL/GenBank/DDBJ databases">
        <title>Deep-cultivation of Planctomycetes and their phenomic and genomic characterization uncovers novel biology.</title>
        <authorList>
            <person name="Wiegand S."/>
            <person name="Jogler M."/>
            <person name="Boedeker C."/>
            <person name="Pinto D."/>
            <person name="Vollmers J."/>
            <person name="Rivas-Marin E."/>
            <person name="Kohn T."/>
            <person name="Peeters S.H."/>
            <person name="Heuer A."/>
            <person name="Rast P."/>
            <person name="Oberbeckmann S."/>
            <person name="Bunk B."/>
            <person name="Jeske O."/>
            <person name="Meyerdierks A."/>
            <person name="Storesund J.E."/>
            <person name="Kallscheuer N."/>
            <person name="Luecker S."/>
            <person name="Lage O.M."/>
            <person name="Pohl T."/>
            <person name="Merkel B.J."/>
            <person name="Hornburger P."/>
            <person name="Mueller R.-W."/>
            <person name="Bruemmer F."/>
            <person name="Labrenz M."/>
            <person name="Spormann A.M."/>
            <person name="Op den Camp H."/>
            <person name="Overmann J."/>
            <person name="Amann R."/>
            <person name="Jetten M.S.M."/>
            <person name="Mascher T."/>
            <person name="Medema M.H."/>
            <person name="Devos D.P."/>
            <person name="Kaster A.-K."/>
            <person name="Ovreas L."/>
            <person name="Rohde M."/>
            <person name="Galperin M.Y."/>
            <person name="Jogler C."/>
        </authorList>
    </citation>
    <scope>NUCLEOTIDE SEQUENCE [LARGE SCALE GENOMIC DNA]</scope>
    <source>
        <strain evidence="2 3">Pla133</strain>
    </source>
</reference>
<proteinExistence type="predicted"/>
<accession>A0A518BJ72</accession>
<gene>
    <name evidence="2" type="ORF">Pla133_21010</name>
</gene>
<dbReference type="EMBL" id="CP036287">
    <property type="protein sequence ID" value="QDU67024.1"/>
    <property type="molecule type" value="Genomic_DNA"/>
</dbReference>
<feature type="compositionally biased region" description="Acidic residues" evidence="1">
    <location>
        <begin position="185"/>
        <end position="197"/>
    </location>
</feature>
<dbReference type="Proteomes" id="UP000316921">
    <property type="component" value="Chromosome"/>
</dbReference>
<evidence type="ECO:0000313" key="2">
    <source>
        <dbReference type="EMBL" id="QDU67024.1"/>
    </source>
</evidence>
<evidence type="ECO:0000256" key="1">
    <source>
        <dbReference type="SAM" id="MobiDB-lite"/>
    </source>
</evidence>
<dbReference type="AlphaFoldDB" id="A0A518BJ72"/>
<protein>
    <submittedName>
        <fullName evidence="2">Uncharacterized protein</fullName>
    </submittedName>
</protein>
<feature type="compositionally biased region" description="Basic and acidic residues" evidence="1">
    <location>
        <begin position="7"/>
        <end position="23"/>
    </location>
</feature>
<name>A0A518BJ72_9BACT</name>